<dbReference type="InterPro" id="IPR004413">
    <property type="entry name" value="GatB"/>
</dbReference>
<comment type="similarity">
    <text evidence="1 11">Belongs to the GatB/GatE family. GatB subfamily.</text>
</comment>
<dbReference type="OrthoDB" id="9804078at2"/>
<dbReference type="InterPro" id="IPR003789">
    <property type="entry name" value="Asn/Gln_tRNA_amidoTrase-B-like"/>
</dbReference>
<dbReference type="NCBIfam" id="NF004015">
    <property type="entry name" value="PRK05477.1-5"/>
    <property type="match status" value="1"/>
</dbReference>
<dbReference type="FunFam" id="1.10.150.380:FF:000001">
    <property type="entry name" value="Aspartyl/glutamyl-tRNA(Asn/Gln) amidotransferase subunit B"/>
    <property type="match status" value="1"/>
</dbReference>
<keyword evidence="7 11" id="KW-0648">Protein biosynthesis</keyword>
<evidence type="ECO:0000256" key="6">
    <source>
        <dbReference type="ARBA" id="ARBA00022840"/>
    </source>
</evidence>
<dbReference type="GO" id="GO:0006412">
    <property type="term" value="P:translation"/>
    <property type="evidence" value="ECO:0007669"/>
    <property type="project" value="UniProtKB-UniRule"/>
</dbReference>
<dbReference type="InterPro" id="IPR042114">
    <property type="entry name" value="GatB_C_1"/>
</dbReference>
<evidence type="ECO:0000256" key="10">
    <source>
        <dbReference type="ARBA" id="ARBA00047913"/>
    </source>
</evidence>
<dbReference type="SMART" id="SM00845">
    <property type="entry name" value="GatB_Yqey"/>
    <property type="match status" value="1"/>
</dbReference>
<keyword evidence="4 11" id="KW-0436">Ligase</keyword>
<dbReference type="SUPFAM" id="SSF55931">
    <property type="entry name" value="Glutamine synthetase/guanido kinase"/>
    <property type="match status" value="1"/>
</dbReference>
<keyword evidence="13" id="KW-0808">Transferase</keyword>
<protein>
    <recommendedName>
        <fullName evidence="3 11">Aspartyl/glutamyl-tRNA(Asn/Gln) amidotransferase subunit B</fullName>
        <shortName evidence="11">Asp/Glu-ADT subunit B</shortName>
        <ecNumber evidence="11">6.3.5.-</ecNumber>
    </recommendedName>
</protein>
<dbReference type="Proteomes" id="UP000244915">
    <property type="component" value="Chromosome 1"/>
</dbReference>
<dbReference type="EMBL" id="CP022189">
    <property type="protein sequence ID" value="AWI83222.1"/>
    <property type="molecule type" value="Genomic_DNA"/>
</dbReference>
<dbReference type="GO" id="GO:0050567">
    <property type="term" value="F:glutaminyl-tRNA synthase (glutamine-hydrolyzing) activity"/>
    <property type="evidence" value="ECO:0007669"/>
    <property type="project" value="UniProtKB-UniRule"/>
</dbReference>
<reference evidence="13 14" key="1">
    <citation type="submission" date="2017-06" db="EMBL/GenBank/DDBJ databases">
        <title>Yangia sp. YSBP01 complete genome sequence.</title>
        <authorList>
            <person name="Woo J.-H."/>
            <person name="Kim H.-S."/>
        </authorList>
    </citation>
    <scope>NUCLEOTIDE SEQUENCE [LARGE SCALE GENOMIC DNA]</scope>
    <source>
        <strain evidence="13 14">YSBP01</strain>
    </source>
</reference>
<evidence type="ECO:0000256" key="4">
    <source>
        <dbReference type="ARBA" id="ARBA00022598"/>
    </source>
</evidence>
<keyword evidence="5 11" id="KW-0547">Nucleotide-binding</keyword>
<dbReference type="NCBIfam" id="NF004012">
    <property type="entry name" value="PRK05477.1-2"/>
    <property type="match status" value="1"/>
</dbReference>
<dbReference type="Pfam" id="PF02637">
    <property type="entry name" value="GatB_Yqey"/>
    <property type="match status" value="1"/>
</dbReference>
<organism evidence="13 14">
    <name type="scientific">Alloyangia pacifica</name>
    <dbReference type="NCBI Taxonomy" id="311180"/>
    <lineage>
        <taxon>Bacteria</taxon>
        <taxon>Pseudomonadati</taxon>
        <taxon>Pseudomonadota</taxon>
        <taxon>Alphaproteobacteria</taxon>
        <taxon>Rhodobacterales</taxon>
        <taxon>Roseobacteraceae</taxon>
        <taxon>Alloyangia</taxon>
    </lineage>
</organism>
<name>A0A2U8HBC7_9RHOB</name>
<sequence>MLDLSFEPPKPKVIAGAKYDWELVIGMEIHAQISTEAKLFSGASTKFGAEPNSNVAFVDAAMPGMLPVINEYCIEQAVRTGLGLKAEINLKSAFDRKNYFYPDLPQGYQISQLYHPLVGEGEVIVDMEPGIARKVRIERIHVEQDAGKSIHDMDPSMSFVDLNRTGVALMEIVSRPDIRGPEEAAAYVVKLRQILRYLGTCDGNMQNGNLRADVNVSVCRPGQYEKYQETQDFSHLGTRCEIKNMNSMRFIQQAIDYEARRQIAILENGGSVDQETRLYDPDKGETRSMRSKEEAHDYRYFPDPDLLPLEIEQAWVDDIAASLPELPDEKKARFVKEFGLSEYDAGVLTAEVVNSAYFEEVLKGCDDGKLAANWVINELFGRLKKEGHDITESPVSPAQLAGIVSLIKKGDISGKIGKDVFEIVYTEGGDPAKIVEEKGLKQVTDTGAIEAAVDEVIAANPAQVEKAKQNPKLAGWFVGQVMKSTGGKANPKAVNDIVAAKLGL</sequence>
<dbReference type="FunFam" id="1.10.10.410:FF:000001">
    <property type="entry name" value="Aspartyl/glutamyl-tRNA(Asn/Gln) amidotransferase subunit B"/>
    <property type="match status" value="1"/>
</dbReference>
<dbReference type="NCBIfam" id="NF004014">
    <property type="entry name" value="PRK05477.1-4"/>
    <property type="match status" value="1"/>
</dbReference>
<comment type="function">
    <text evidence="8 11">Allows the formation of correctly charged Asn-tRNA(Asn) or Gln-tRNA(Gln) through the transamidation of misacylated Asp-tRNA(Asn) or Glu-tRNA(Gln) in organisms which lack either or both of asparaginyl-tRNA or glutaminyl-tRNA synthetases. The reaction takes place in the presence of glutamine and ATP through an activated phospho-Asp-tRNA(Asn) or phospho-Glu-tRNA(Gln).</text>
</comment>
<dbReference type="PANTHER" id="PTHR11659">
    <property type="entry name" value="GLUTAMYL-TRNA GLN AMIDOTRANSFERASE SUBUNIT B MITOCHONDRIAL AND PROKARYOTIC PET112-RELATED"/>
    <property type="match status" value="1"/>
</dbReference>
<proteinExistence type="inferred from homology"/>
<dbReference type="InterPro" id="IPR023168">
    <property type="entry name" value="GatB_Yqey_C_2"/>
</dbReference>
<comment type="subunit">
    <text evidence="2 11">Heterotrimer of A, B and C subunits.</text>
</comment>
<dbReference type="GO" id="GO:0050566">
    <property type="term" value="F:asparaginyl-tRNA synthase (glutamine-hydrolyzing) activity"/>
    <property type="evidence" value="ECO:0007669"/>
    <property type="project" value="RHEA"/>
</dbReference>
<evidence type="ECO:0000313" key="14">
    <source>
        <dbReference type="Proteomes" id="UP000244915"/>
    </source>
</evidence>
<evidence type="ECO:0000256" key="5">
    <source>
        <dbReference type="ARBA" id="ARBA00022741"/>
    </source>
</evidence>
<dbReference type="InterPro" id="IPR018027">
    <property type="entry name" value="Asn/Gln_amidotransferase"/>
</dbReference>
<comment type="catalytic activity">
    <reaction evidence="10 11">
        <text>L-glutamyl-tRNA(Gln) + L-glutamine + ATP + H2O = L-glutaminyl-tRNA(Gln) + L-glutamate + ADP + phosphate + H(+)</text>
        <dbReference type="Rhea" id="RHEA:17521"/>
        <dbReference type="Rhea" id="RHEA-COMP:9681"/>
        <dbReference type="Rhea" id="RHEA-COMP:9684"/>
        <dbReference type="ChEBI" id="CHEBI:15377"/>
        <dbReference type="ChEBI" id="CHEBI:15378"/>
        <dbReference type="ChEBI" id="CHEBI:29985"/>
        <dbReference type="ChEBI" id="CHEBI:30616"/>
        <dbReference type="ChEBI" id="CHEBI:43474"/>
        <dbReference type="ChEBI" id="CHEBI:58359"/>
        <dbReference type="ChEBI" id="CHEBI:78520"/>
        <dbReference type="ChEBI" id="CHEBI:78521"/>
        <dbReference type="ChEBI" id="CHEBI:456216"/>
    </reaction>
</comment>
<evidence type="ECO:0000313" key="13">
    <source>
        <dbReference type="EMBL" id="AWI83222.1"/>
    </source>
</evidence>
<dbReference type="AlphaFoldDB" id="A0A2U8HBC7"/>
<dbReference type="GO" id="GO:0070681">
    <property type="term" value="P:glutaminyl-tRNAGln biosynthesis via transamidation"/>
    <property type="evidence" value="ECO:0007669"/>
    <property type="project" value="TreeGrafter"/>
</dbReference>
<dbReference type="PANTHER" id="PTHR11659:SF0">
    <property type="entry name" value="GLUTAMYL-TRNA(GLN) AMIDOTRANSFERASE SUBUNIT B, MITOCHONDRIAL"/>
    <property type="match status" value="1"/>
</dbReference>
<dbReference type="Gene3D" id="1.10.10.410">
    <property type="match status" value="1"/>
</dbReference>
<dbReference type="HAMAP" id="MF_00121">
    <property type="entry name" value="GatB"/>
    <property type="match status" value="1"/>
</dbReference>
<dbReference type="EC" id="6.3.5.-" evidence="11"/>
<evidence type="ECO:0000256" key="9">
    <source>
        <dbReference type="ARBA" id="ARBA00047380"/>
    </source>
</evidence>
<evidence type="ECO:0000256" key="2">
    <source>
        <dbReference type="ARBA" id="ARBA00011123"/>
    </source>
</evidence>
<evidence type="ECO:0000256" key="3">
    <source>
        <dbReference type="ARBA" id="ARBA00016923"/>
    </source>
</evidence>
<dbReference type="SUPFAM" id="SSF89095">
    <property type="entry name" value="GatB/YqeY motif"/>
    <property type="match status" value="1"/>
</dbReference>
<dbReference type="PROSITE" id="PS01234">
    <property type="entry name" value="GATB"/>
    <property type="match status" value="1"/>
</dbReference>
<dbReference type="InterPro" id="IPR006075">
    <property type="entry name" value="Asn/Gln-tRNA_Trfase_suB/E_cat"/>
</dbReference>
<feature type="domain" description="Asn/Gln amidotransferase" evidence="12">
    <location>
        <begin position="356"/>
        <end position="502"/>
    </location>
</feature>
<dbReference type="InterPro" id="IPR014746">
    <property type="entry name" value="Gln_synth/guanido_kin_cat_dom"/>
</dbReference>
<dbReference type="NCBIfam" id="TIGR00133">
    <property type="entry name" value="gatB"/>
    <property type="match status" value="1"/>
</dbReference>
<dbReference type="InterPro" id="IPR017958">
    <property type="entry name" value="Gln-tRNA_amidoTrfase_suB_CS"/>
</dbReference>
<evidence type="ECO:0000256" key="11">
    <source>
        <dbReference type="HAMAP-Rule" id="MF_00121"/>
    </source>
</evidence>
<dbReference type="GO" id="GO:0016740">
    <property type="term" value="F:transferase activity"/>
    <property type="evidence" value="ECO:0007669"/>
    <property type="project" value="UniProtKB-KW"/>
</dbReference>
<dbReference type="Pfam" id="PF02934">
    <property type="entry name" value="GatB_N"/>
    <property type="match status" value="1"/>
</dbReference>
<keyword evidence="6 11" id="KW-0067">ATP-binding</keyword>
<gene>
    <name evidence="11" type="primary">gatB</name>
    <name evidence="13" type="ORF">CEW88_05815</name>
</gene>
<accession>A0A2U8HBC7</accession>
<dbReference type="InterPro" id="IPR017959">
    <property type="entry name" value="Asn/Gln-tRNA_amidoTrfase_suB/E"/>
</dbReference>
<evidence type="ECO:0000256" key="7">
    <source>
        <dbReference type="ARBA" id="ARBA00022917"/>
    </source>
</evidence>
<comment type="catalytic activity">
    <reaction evidence="9 11">
        <text>L-aspartyl-tRNA(Asn) + L-glutamine + ATP + H2O = L-asparaginyl-tRNA(Asn) + L-glutamate + ADP + phosphate + 2 H(+)</text>
        <dbReference type="Rhea" id="RHEA:14513"/>
        <dbReference type="Rhea" id="RHEA-COMP:9674"/>
        <dbReference type="Rhea" id="RHEA-COMP:9677"/>
        <dbReference type="ChEBI" id="CHEBI:15377"/>
        <dbReference type="ChEBI" id="CHEBI:15378"/>
        <dbReference type="ChEBI" id="CHEBI:29985"/>
        <dbReference type="ChEBI" id="CHEBI:30616"/>
        <dbReference type="ChEBI" id="CHEBI:43474"/>
        <dbReference type="ChEBI" id="CHEBI:58359"/>
        <dbReference type="ChEBI" id="CHEBI:78515"/>
        <dbReference type="ChEBI" id="CHEBI:78516"/>
        <dbReference type="ChEBI" id="CHEBI:456216"/>
    </reaction>
</comment>
<dbReference type="GO" id="GO:0005524">
    <property type="term" value="F:ATP binding"/>
    <property type="evidence" value="ECO:0007669"/>
    <property type="project" value="UniProtKB-KW"/>
</dbReference>
<dbReference type="RefSeq" id="WP_108965106.1">
    <property type="nucleotide sequence ID" value="NZ_CP022189.1"/>
</dbReference>
<dbReference type="KEGG" id="ypac:CEW88_05815"/>
<evidence type="ECO:0000256" key="1">
    <source>
        <dbReference type="ARBA" id="ARBA00005306"/>
    </source>
</evidence>
<evidence type="ECO:0000256" key="8">
    <source>
        <dbReference type="ARBA" id="ARBA00024799"/>
    </source>
</evidence>
<evidence type="ECO:0000259" key="12">
    <source>
        <dbReference type="SMART" id="SM00845"/>
    </source>
</evidence>
<dbReference type="Gene3D" id="1.10.150.380">
    <property type="entry name" value="GatB domain, N-terminal subdomain"/>
    <property type="match status" value="1"/>
</dbReference>